<dbReference type="Proteomes" id="UP001439008">
    <property type="component" value="Unassembled WGS sequence"/>
</dbReference>
<sequence>MLMIMKSHCLSAIDYGCEAIIGSAKTNLDAIEATEHKSLTNSLGVSTTCARNESRALADFVPLKQRWAIRVFKF</sequence>
<evidence type="ECO:0000313" key="1">
    <source>
        <dbReference type="EMBL" id="MES1922111.1"/>
    </source>
</evidence>
<dbReference type="EMBL" id="JBDODL010002233">
    <property type="protein sequence ID" value="MES1922111.1"/>
    <property type="molecule type" value="Genomic_DNA"/>
</dbReference>
<protein>
    <submittedName>
        <fullName evidence="1">Uncharacterized protein</fullName>
    </submittedName>
</protein>
<evidence type="ECO:0000313" key="2">
    <source>
        <dbReference type="Proteomes" id="UP001439008"/>
    </source>
</evidence>
<organism evidence="1 2">
    <name type="scientific">Bonamia ostreae</name>
    <dbReference type="NCBI Taxonomy" id="126728"/>
    <lineage>
        <taxon>Eukaryota</taxon>
        <taxon>Sar</taxon>
        <taxon>Rhizaria</taxon>
        <taxon>Endomyxa</taxon>
        <taxon>Ascetosporea</taxon>
        <taxon>Haplosporida</taxon>
        <taxon>Bonamia</taxon>
    </lineage>
</organism>
<proteinExistence type="predicted"/>
<comment type="caution">
    <text evidence="1">The sequence shown here is derived from an EMBL/GenBank/DDBJ whole genome shotgun (WGS) entry which is preliminary data.</text>
</comment>
<name>A0ABV2AR11_9EUKA</name>
<gene>
    <name evidence="1" type="ORF">MHBO_003626</name>
</gene>
<keyword evidence="2" id="KW-1185">Reference proteome</keyword>
<accession>A0ABV2AR11</accession>
<reference evidence="1 2" key="1">
    <citation type="journal article" date="2024" name="BMC Biol.">
        <title>Comparative genomics of Ascetosporea gives new insight into the evolutionary basis for animal parasitism in Rhizaria.</title>
        <authorList>
            <person name="Hiltunen Thoren M."/>
            <person name="Onut-Brannstrom I."/>
            <person name="Alfjorden A."/>
            <person name="Peckova H."/>
            <person name="Swords F."/>
            <person name="Hooper C."/>
            <person name="Holzer A.S."/>
            <person name="Bass D."/>
            <person name="Burki F."/>
        </authorList>
    </citation>
    <scope>NUCLEOTIDE SEQUENCE [LARGE SCALE GENOMIC DNA]</scope>
    <source>
        <strain evidence="1">20-A016</strain>
    </source>
</reference>